<keyword evidence="5" id="KW-1185">Reference proteome</keyword>
<dbReference type="PANTHER" id="PTHR12820">
    <property type="entry name" value="VACUOLAR SORTING PROTEIN 53"/>
    <property type="match status" value="1"/>
</dbReference>
<reference evidence="5" key="1">
    <citation type="journal article" date="2018" name="Nat. Microbiol.">
        <title>Leveraging single-cell genomics to expand the fungal tree of life.</title>
        <authorList>
            <person name="Ahrendt S.R."/>
            <person name="Quandt C.A."/>
            <person name="Ciobanu D."/>
            <person name="Clum A."/>
            <person name="Salamov A."/>
            <person name="Andreopoulos B."/>
            <person name="Cheng J.F."/>
            <person name="Woyke T."/>
            <person name="Pelin A."/>
            <person name="Henrissat B."/>
            <person name="Reynolds N.K."/>
            <person name="Benny G.L."/>
            <person name="Smith M.E."/>
            <person name="James T.Y."/>
            <person name="Grigoriev I.V."/>
        </authorList>
    </citation>
    <scope>NUCLEOTIDE SEQUENCE [LARGE SCALE GENOMIC DNA]</scope>
</reference>
<sequence>MAPAAQSTSTDDFEESGRHETIRLSPELDQAISKVLQTKDPLDSSDFDPIEYINLIFPNEHSLATVDNVLVKLRHKIRRMDQEIRNLVRSQTDAGPQTKAELEDAKRAIQELFNKIKEIKEKASQSERMVQEITQDIKSLDQAKKNLTISVTVLRRLQMLVSAVDQLKLMASRKQYAEAAQLLQVINQLLVHFKSYRSVDQIAALLDGVTQLQADLKRAIFSDFESGKQLINWYCDLQLKDYRSIFRNNPEVAGIDNVSRRFAWLKRLLKTFDEEHATVFPAPWRVAESLCEKFASDT</sequence>
<dbReference type="GO" id="GO:0000938">
    <property type="term" value="C:GARP complex"/>
    <property type="evidence" value="ECO:0007669"/>
    <property type="project" value="InterPro"/>
</dbReference>
<accession>A0A4P9W1Q8</accession>
<feature type="coiled-coil region" evidence="1">
    <location>
        <begin position="70"/>
        <end position="150"/>
    </location>
</feature>
<organism evidence="4 5">
    <name type="scientific">Blyttiomyces helicus</name>
    <dbReference type="NCBI Taxonomy" id="388810"/>
    <lineage>
        <taxon>Eukaryota</taxon>
        <taxon>Fungi</taxon>
        <taxon>Fungi incertae sedis</taxon>
        <taxon>Chytridiomycota</taxon>
        <taxon>Chytridiomycota incertae sedis</taxon>
        <taxon>Chytridiomycetes</taxon>
        <taxon>Chytridiomycetes incertae sedis</taxon>
        <taxon>Blyttiomyces</taxon>
    </lineage>
</organism>
<evidence type="ECO:0000256" key="1">
    <source>
        <dbReference type="SAM" id="Coils"/>
    </source>
</evidence>
<evidence type="ECO:0000259" key="3">
    <source>
        <dbReference type="Pfam" id="PF04100"/>
    </source>
</evidence>
<feature type="region of interest" description="Disordered" evidence="2">
    <location>
        <begin position="1"/>
        <end position="21"/>
    </location>
</feature>
<proteinExistence type="predicted"/>
<dbReference type="EMBL" id="KZ998449">
    <property type="protein sequence ID" value="RKO86131.1"/>
    <property type="molecule type" value="Genomic_DNA"/>
</dbReference>
<dbReference type="Pfam" id="PF04100">
    <property type="entry name" value="Vps53_N"/>
    <property type="match status" value="2"/>
</dbReference>
<feature type="domain" description="Vps53 N-terminal" evidence="3">
    <location>
        <begin position="46"/>
        <end position="226"/>
    </location>
</feature>
<dbReference type="InterPro" id="IPR007234">
    <property type="entry name" value="Vps53_N"/>
</dbReference>
<evidence type="ECO:0000313" key="4">
    <source>
        <dbReference type="EMBL" id="RKO86131.1"/>
    </source>
</evidence>
<dbReference type="Proteomes" id="UP000269721">
    <property type="component" value="Unassembled WGS sequence"/>
</dbReference>
<dbReference type="GO" id="GO:0005829">
    <property type="term" value="C:cytosol"/>
    <property type="evidence" value="ECO:0007669"/>
    <property type="project" value="GOC"/>
</dbReference>
<feature type="non-terminal residue" evidence="4">
    <location>
        <position position="298"/>
    </location>
</feature>
<dbReference type="PANTHER" id="PTHR12820:SF0">
    <property type="entry name" value="VACUOLAR PROTEIN SORTING-ASSOCIATED PROTEIN 53 HOMOLOG"/>
    <property type="match status" value="1"/>
</dbReference>
<evidence type="ECO:0000313" key="5">
    <source>
        <dbReference type="Proteomes" id="UP000269721"/>
    </source>
</evidence>
<gene>
    <name evidence="4" type="ORF">BDK51DRAFT_34786</name>
</gene>
<dbReference type="OrthoDB" id="10261632at2759"/>
<dbReference type="AlphaFoldDB" id="A0A4P9W1Q8"/>
<feature type="domain" description="Vps53 N-terminal" evidence="3">
    <location>
        <begin position="228"/>
        <end position="298"/>
    </location>
</feature>
<evidence type="ECO:0000256" key="2">
    <source>
        <dbReference type="SAM" id="MobiDB-lite"/>
    </source>
</evidence>
<name>A0A4P9W1Q8_9FUNG</name>
<dbReference type="InterPro" id="IPR039766">
    <property type="entry name" value="Vps53"/>
</dbReference>
<protein>
    <submittedName>
        <fullName evidence="4">Vps53-like protein</fullName>
    </submittedName>
</protein>
<dbReference type="GO" id="GO:0042147">
    <property type="term" value="P:retrograde transport, endosome to Golgi"/>
    <property type="evidence" value="ECO:0007669"/>
    <property type="project" value="InterPro"/>
</dbReference>
<feature type="compositionally biased region" description="Polar residues" evidence="2">
    <location>
        <begin position="1"/>
        <end position="10"/>
    </location>
</feature>
<keyword evidence="1" id="KW-0175">Coiled coil</keyword>